<dbReference type="GO" id="GO:0004385">
    <property type="term" value="F:GMP kinase activity"/>
    <property type="evidence" value="ECO:0007669"/>
    <property type="project" value="UniProtKB-EC"/>
</dbReference>
<dbReference type="Gene3D" id="3.40.50.300">
    <property type="entry name" value="P-loop containing nucleotide triphosphate hydrolases"/>
    <property type="match status" value="1"/>
</dbReference>
<dbReference type="Gene3D" id="3.30.63.10">
    <property type="entry name" value="Guanylate Kinase phosphate binding domain"/>
    <property type="match status" value="1"/>
</dbReference>
<dbReference type="GO" id="GO:0005524">
    <property type="term" value="F:ATP binding"/>
    <property type="evidence" value="ECO:0007669"/>
    <property type="project" value="UniProtKB-KW"/>
</dbReference>
<evidence type="ECO:0000313" key="10">
    <source>
        <dbReference type="EMBL" id="CAB5058849.1"/>
    </source>
</evidence>
<dbReference type="PANTHER" id="PTHR23117:SF13">
    <property type="entry name" value="GUANYLATE KINASE"/>
    <property type="match status" value="1"/>
</dbReference>
<name>A0A6J6LBL0_9ZZZZ</name>
<reference evidence="9" key="1">
    <citation type="submission" date="2020-05" db="EMBL/GenBank/DDBJ databases">
        <authorList>
            <person name="Chiriac C."/>
            <person name="Salcher M."/>
            <person name="Ghai R."/>
            <person name="Kavagutti S V."/>
        </authorList>
    </citation>
    <scope>NUCLEOTIDE SEQUENCE</scope>
</reference>
<dbReference type="Pfam" id="PF00625">
    <property type="entry name" value="Guanylate_kin"/>
    <property type="match status" value="1"/>
</dbReference>
<gene>
    <name evidence="9" type="ORF">UFOPK2292_00145</name>
    <name evidence="10" type="ORF">UFOPK4345_00131</name>
</gene>
<protein>
    <recommendedName>
        <fullName evidence="2">guanylate kinase</fullName>
        <ecNumber evidence="2">2.7.4.8</ecNumber>
    </recommendedName>
</protein>
<dbReference type="NCBIfam" id="TIGR03263">
    <property type="entry name" value="guanyl_kin"/>
    <property type="match status" value="1"/>
</dbReference>
<dbReference type="AlphaFoldDB" id="A0A6J6LBL0"/>
<evidence type="ECO:0000256" key="1">
    <source>
        <dbReference type="ARBA" id="ARBA00005790"/>
    </source>
</evidence>
<keyword evidence="4" id="KW-0547">Nucleotide-binding</keyword>
<dbReference type="GO" id="GO:0005829">
    <property type="term" value="C:cytosol"/>
    <property type="evidence" value="ECO:0007669"/>
    <property type="project" value="TreeGrafter"/>
</dbReference>
<accession>A0A6J6LBL0</accession>
<evidence type="ECO:0000256" key="2">
    <source>
        <dbReference type="ARBA" id="ARBA00012961"/>
    </source>
</evidence>
<dbReference type="SUPFAM" id="SSF52540">
    <property type="entry name" value="P-loop containing nucleoside triphosphate hydrolases"/>
    <property type="match status" value="1"/>
</dbReference>
<evidence type="ECO:0000256" key="6">
    <source>
        <dbReference type="ARBA" id="ARBA00022840"/>
    </source>
</evidence>
<sequence length="188" mass="20981">MAFNSQGLVIVVSGPGGVGKSTIVDALVKRDANLWLSRSWTTREQRSGEAPDAYKFVTREQFEQHIADGGFLEWTDFLGNLYGTPTPSAPEGKDTVLEIEVDGAQQVKQINVNALLLFILPPSRQEQKSRLHGRGDPDQKVEKRLRKAEDEEPIGKAIADYVLINDDLGATVDEMSRIIDFERKQRNT</sequence>
<organism evidence="9">
    <name type="scientific">freshwater metagenome</name>
    <dbReference type="NCBI Taxonomy" id="449393"/>
    <lineage>
        <taxon>unclassified sequences</taxon>
        <taxon>metagenomes</taxon>
        <taxon>ecological metagenomes</taxon>
    </lineage>
</organism>
<dbReference type="EMBL" id="CAFBQV010000010">
    <property type="protein sequence ID" value="CAB5058849.1"/>
    <property type="molecule type" value="Genomic_DNA"/>
</dbReference>
<dbReference type="PANTHER" id="PTHR23117">
    <property type="entry name" value="GUANYLATE KINASE-RELATED"/>
    <property type="match status" value="1"/>
</dbReference>
<evidence type="ECO:0000256" key="3">
    <source>
        <dbReference type="ARBA" id="ARBA00022679"/>
    </source>
</evidence>
<dbReference type="SMART" id="SM00072">
    <property type="entry name" value="GuKc"/>
    <property type="match status" value="1"/>
</dbReference>
<dbReference type="EMBL" id="CAEZWU010000012">
    <property type="protein sequence ID" value="CAB4659131.1"/>
    <property type="molecule type" value="Genomic_DNA"/>
</dbReference>
<keyword evidence="5" id="KW-0418">Kinase</keyword>
<evidence type="ECO:0000313" key="9">
    <source>
        <dbReference type="EMBL" id="CAB4659131.1"/>
    </source>
</evidence>
<feature type="region of interest" description="Disordered" evidence="7">
    <location>
        <begin position="127"/>
        <end position="149"/>
    </location>
</feature>
<dbReference type="CDD" id="cd00071">
    <property type="entry name" value="GMPK"/>
    <property type="match status" value="1"/>
</dbReference>
<evidence type="ECO:0000259" key="8">
    <source>
        <dbReference type="PROSITE" id="PS50052"/>
    </source>
</evidence>
<proteinExistence type="inferred from homology"/>
<comment type="similarity">
    <text evidence="1">Belongs to the guanylate kinase family.</text>
</comment>
<dbReference type="InterPro" id="IPR008145">
    <property type="entry name" value="GK/Ca_channel_bsu"/>
</dbReference>
<feature type="domain" description="Guanylate kinase-like" evidence="8">
    <location>
        <begin position="7"/>
        <end position="180"/>
    </location>
</feature>
<evidence type="ECO:0000256" key="5">
    <source>
        <dbReference type="ARBA" id="ARBA00022777"/>
    </source>
</evidence>
<dbReference type="InterPro" id="IPR027417">
    <property type="entry name" value="P-loop_NTPase"/>
</dbReference>
<dbReference type="EC" id="2.7.4.8" evidence="2"/>
<evidence type="ECO:0000256" key="4">
    <source>
        <dbReference type="ARBA" id="ARBA00022741"/>
    </source>
</evidence>
<dbReference type="InterPro" id="IPR008144">
    <property type="entry name" value="Guanylate_kin-like_dom"/>
</dbReference>
<feature type="compositionally biased region" description="Basic and acidic residues" evidence="7">
    <location>
        <begin position="127"/>
        <end position="142"/>
    </location>
</feature>
<evidence type="ECO:0000256" key="7">
    <source>
        <dbReference type="SAM" id="MobiDB-lite"/>
    </source>
</evidence>
<keyword evidence="6" id="KW-0067">ATP-binding</keyword>
<dbReference type="InterPro" id="IPR017665">
    <property type="entry name" value="Guanylate_kinase"/>
</dbReference>
<keyword evidence="3" id="KW-0808">Transferase</keyword>
<dbReference type="PROSITE" id="PS50052">
    <property type="entry name" value="GUANYLATE_KINASE_2"/>
    <property type="match status" value="1"/>
</dbReference>